<dbReference type="EMBL" id="NPCC01000008">
    <property type="protein sequence ID" value="PAE89539.1"/>
    <property type="molecule type" value="Genomic_DNA"/>
</dbReference>
<gene>
    <name evidence="1" type="ORF">CHH72_07830</name>
</gene>
<accession>A0A268P218</accession>
<dbReference type="Proteomes" id="UP000216207">
    <property type="component" value="Unassembled WGS sequence"/>
</dbReference>
<dbReference type="RefSeq" id="WP_011247385.1">
    <property type="nucleotide sequence ID" value="NZ_BOQQ01000002.1"/>
</dbReference>
<comment type="caution">
    <text evidence="1">The sequence shown here is derived from an EMBL/GenBank/DDBJ whole genome shotgun (WGS) entry which is preliminary data.</text>
</comment>
<sequence>MEKGLRLDRVTALDINRGVQPNYAAVVAPLERVVSTEKTTSDTSANSLLAYGHALRYTKAPEMRPVAKKAEERVSDWVFSLSCHFKTARFYHRLNDQLSKHGLFSKTASTGRPFLTTDEAAILADAFKQASPPTNINLMAGGEGLAMDYFC</sequence>
<evidence type="ECO:0000313" key="1">
    <source>
        <dbReference type="EMBL" id="PAE89539.1"/>
    </source>
</evidence>
<dbReference type="AlphaFoldDB" id="A0A268P218"/>
<reference evidence="1 2" key="1">
    <citation type="submission" date="2017-07" db="EMBL/GenBank/DDBJ databases">
        <title>Isolation and whole genome analysis of endospore-forming bacteria from heroin.</title>
        <authorList>
            <person name="Kalinowski J."/>
            <person name="Ahrens B."/>
            <person name="Al-Dilaimi A."/>
            <person name="Winkler A."/>
            <person name="Wibberg D."/>
            <person name="Schleenbecker U."/>
            <person name="Ruckert C."/>
            <person name="Wolfel R."/>
            <person name="Grass G."/>
        </authorList>
    </citation>
    <scope>NUCLEOTIDE SEQUENCE [LARGE SCALE GENOMIC DNA]</scope>
    <source>
        <strain evidence="1 2">7539</strain>
    </source>
</reference>
<proteinExistence type="predicted"/>
<evidence type="ECO:0000313" key="2">
    <source>
        <dbReference type="Proteomes" id="UP000216207"/>
    </source>
</evidence>
<organism evidence="1 2">
    <name type="scientific">Shouchella clausii</name>
    <name type="common">Alkalihalobacillus clausii</name>
    <dbReference type="NCBI Taxonomy" id="79880"/>
    <lineage>
        <taxon>Bacteria</taxon>
        <taxon>Bacillati</taxon>
        <taxon>Bacillota</taxon>
        <taxon>Bacilli</taxon>
        <taxon>Bacillales</taxon>
        <taxon>Bacillaceae</taxon>
        <taxon>Shouchella</taxon>
    </lineage>
</organism>
<name>A0A268P218_SHOCL</name>
<protein>
    <submittedName>
        <fullName evidence="1">Uncharacterized protein</fullName>
    </submittedName>
</protein>